<organism evidence="1">
    <name type="scientific">Oppiella nova</name>
    <dbReference type="NCBI Taxonomy" id="334625"/>
    <lineage>
        <taxon>Eukaryota</taxon>
        <taxon>Metazoa</taxon>
        <taxon>Ecdysozoa</taxon>
        <taxon>Arthropoda</taxon>
        <taxon>Chelicerata</taxon>
        <taxon>Arachnida</taxon>
        <taxon>Acari</taxon>
        <taxon>Acariformes</taxon>
        <taxon>Sarcoptiformes</taxon>
        <taxon>Oribatida</taxon>
        <taxon>Brachypylina</taxon>
        <taxon>Oppioidea</taxon>
        <taxon>Oppiidae</taxon>
        <taxon>Oppiella</taxon>
    </lineage>
</organism>
<sequence length="209" mass="23489">MVHKITHVLFDLDGTLVNTIDLLIDLLREYAESQGRTLTKDIEREVANISNPEIFFNKYFDSIEIPSGQKDRQVLRHHILQSMYTKKFKLIPGVERLVKHLHQHGIHMAIATGNSSTHLGRVGEHVGPFLTGGLYFSHAVAATDDPEVIHLKPHPDVYYVCAQRFATPPESYDNILIVEDSLSGITGAVASGMKTLLINDRKLCTYDMI</sequence>
<evidence type="ECO:0000313" key="1">
    <source>
        <dbReference type="EMBL" id="CAD7657750.1"/>
    </source>
</evidence>
<dbReference type="PANTHER" id="PTHR18901:SF38">
    <property type="entry name" value="PSEUDOURIDINE-5'-PHOSPHATASE"/>
    <property type="match status" value="1"/>
</dbReference>
<dbReference type="InterPro" id="IPR036412">
    <property type="entry name" value="HAD-like_sf"/>
</dbReference>
<accession>A0A7R9MCP9</accession>
<dbReference type="InterPro" id="IPR023214">
    <property type="entry name" value="HAD_sf"/>
</dbReference>
<dbReference type="Pfam" id="PF13419">
    <property type="entry name" value="HAD_2"/>
    <property type="match status" value="1"/>
</dbReference>
<dbReference type="InterPro" id="IPR006439">
    <property type="entry name" value="HAD-SF_hydro_IA"/>
</dbReference>
<dbReference type="InterPro" id="IPR023198">
    <property type="entry name" value="PGP-like_dom2"/>
</dbReference>
<dbReference type="PRINTS" id="PR00413">
    <property type="entry name" value="HADHALOGNASE"/>
</dbReference>
<dbReference type="SFLD" id="SFLDS00003">
    <property type="entry name" value="Haloacid_Dehalogenase"/>
    <property type="match status" value="1"/>
</dbReference>
<keyword evidence="2" id="KW-1185">Reference proteome</keyword>
<gene>
    <name evidence="1" type="ORF">ONB1V03_LOCUS14375</name>
</gene>
<dbReference type="SFLD" id="SFLDG01129">
    <property type="entry name" value="C1.5:_HAD__Beta-PGM__Phosphata"/>
    <property type="match status" value="1"/>
</dbReference>
<proteinExistence type="predicted"/>
<dbReference type="InterPro" id="IPR041492">
    <property type="entry name" value="HAD_2"/>
</dbReference>
<protein>
    <submittedName>
        <fullName evidence="1">Uncharacterized protein</fullName>
    </submittedName>
</protein>
<dbReference type="EMBL" id="CAJPVJ010013597">
    <property type="protein sequence ID" value="CAG2174936.1"/>
    <property type="molecule type" value="Genomic_DNA"/>
</dbReference>
<dbReference type="Gene3D" id="1.10.150.240">
    <property type="entry name" value="Putative phosphatase, domain 2"/>
    <property type="match status" value="1"/>
</dbReference>
<dbReference type="OrthoDB" id="6509744at2759"/>
<dbReference type="AlphaFoldDB" id="A0A7R9MCP9"/>
<dbReference type="Proteomes" id="UP000728032">
    <property type="component" value="Unassembled WGS sequence"/>
</dbReference>
<dbReference type="GO" id="GO:0016791">
    <property type="term" value="F:phosphatase activity"/>
    <property type="evidence" value="ECO:0007669"/>
    <property type="project" value="TreeGrafter"/>
</dbReference>
<dbReference type="PANTHER" id="PTHR18901">
    <property type="entry name" value="2-DEOXYGLUCOSE-6-PHOSPHATE PHOSPHATASE 2"/>
    <property type="match status" value="1"/>
</dbReference>
<dbReference type="SUPFAM" id="SSF56784">
    <property type="entry name" value="HAD-like"/>
    <property type="match status" value="1"/>
</dbReference>
<dbReference type="EMBL" id="OC928422">
    <property type="protein sequence ID" value="CAD7657750.1"/>
    <property type="molecule type" value="Genomic_DNA"/>
</dbReference>
<reference evidence="1" key="1">
    <citation type="submission" date="2020-11" db="EMBL/GenBank/DDBJ databases">
        <authorList>
            <person name="Tran Van P."/>
        </authorList>
    </citation>
    <scope>NUCLEOTIDE SEQUENCE</scope>
</reference>
<dbReference type="Gene3D" id="3.40.50.1000">
    <property type="entry name" value="HAD superfamily/HAD-like"/>
    <property type="match status" value="1"/>
</dbReference>
<evidence type="ECO:0000313" key="2">
    <source>
        <dbReference type="Proteomes" id="UP000728032"/>
    </source>
</evidence>
<name>A0A7R9MCP9_9ACAR</name>